<keyword evidence="3" id="KW-1185">Reference proteome</keyword>
<dbReference type="AlphaFoldDB" id="A0A4R3HSI3"/>
<gene>
    <name evidence="2" type="ORF">EDC30_10835</name>
</gene>
<dbReference type="Proteomes" id="UP000295382">
    <property type="component" value="Unassembled WGS sequence"/>
</dbReference>
<evidence type="ECO:0000313" key="3">
    <source>
        <dbReference type="Proteomes" id="UP000295382"/>
    </source>
</evidence>
<name>A0A4R3HSI3_PAULE</name>
<accession>A0A4R3HSI3</accession>
<dbReference type="Pfam" id="PF11748">
    <property type="entry name" value="DUF3306"/>
    <property type="match status" value="1"/>
</dbReference>
<dbReference type="EMBL" id="SLZQ01000008">
    <property type="protein sequence ID" value="TCS35972.1"/>
    <property type="molecule type" value="Genomic_DNA"/>
</dbReference>
<organism evidence="2 3">
    <name type="scientific">Paucimonas lemoignei</name>
    <name type="common">Pseudomonas lemoignei</name>
    <dbReference type="NCBI Taxonomy" id="29443"/>
    <lineage>
        <taxon>Bacteria</taxon>
        <taxon>Pseudomonadati</taxon>
        <taxon>Pseudomonadota</taxon>
        <taxon>Betaproteobacteria</taxon>
        <taxon>Burkholderiales</taxon>
        <taxon>Burkholderiaceae</taxon>
        <taxon>Paucimonas</taxon>
    </lineage>
</organism>
<dbReference type="InterPro" id="IPR021735">
    <property type="entry name" value="DUF3306"/>
</dbReference>
<reference evidence="2 3" key="1">
    <citation type="submission" date="2019-03" db="EMBL/GenBank/DDBJ databases">
        <title>Genomic Encyclopedia of Type Strains, Phase IV (KMG-IV): sequencing the most valuable type-strain genomes for metagenomic binning, comparative biology and taxonomic classification.</title>
        <authorList>
            <person name="Goeker M."/>
        </authorList>
    </citation>
    <scope>NUCLEOTIDE SEQUENCE [LARGE SCALE GENOMIC DNA]</scope>
    <source>
        <strain evidence="2 3">DSM 7445</strain>
    </source>
</reference>
<protein>
    <submittedName>
        <fullName evidence="2">Uncharacterized protein DUF3306</fullName>
    </submittedName>
</protein>
<comment type="caution">
    <text evidence="2">The sequence shown here is derived from an EMBL/GenBank/DDBJ whole genome shotgun (WGS) entry which is preliminary data.</text>
</comment>
<sequence>MGNAGQGGKVEGEGFLRRWSRLKSGGSAEVRQPVGSDEVNDERASHEVARVKKKNESGSPARAGAGTAVTSTPGVPTLEDAMYLTQESDYSAFVAKGVDKSVRRLALKKLFTDPHFNQPDGLDIYMGDYNRAIPLPTPMLAALRQAQGFLQEQEAPDEHEPTGMADTHAQGCAADCGEEIVATSQTTEKQGELNRDTS</sequence>
<dbReference type="RefSeq" id="WP_132259242.1">
    <property type="nucleotide sequence ID" value="NZ_SLZQ01000008.1"/>
</dbReference>
<evidence type="ECO:0000256" key="1">
    <source>
        <dbReference type="SAM" id="MobiDB-lite"/>
    </source>
</evidence>
<feature type="compositionally biased region" description="Basic and acidic residues" evidence="1">
    <location>
        <begin position="41"/>
        <end position="56"/>
    </location>
</feature>
<proteinExistence type="predicted"/>
<dbReference type="OrthoDB" id="8776025at2"/>
<evidence type="ECO:0000313" key="2">
    <source>
        <dbReference type="EMBL" id="TCS35972.1"/>
    </source>
</evidence>
<feature type="region of interest" description="Disordered" evidence="1">
    <location>
        <begin position="23"/>
        <end position="73"/>
    </location>
</feature>